<evidence type="ECO:0000313" key="1">
    <source>
        <dbReference type="EMBL" id="MBA0771754.1"/>
    </source>
</evidence>
<dbReference type="Proteomes" id="UP000593568">
    <property type="component" value="Unassembled WGS sequence"/>
</dbReference>
<keyword evidence="2" id="KW-1185">Reference proteome</keyword>
<protein>
    <submittedName>
        <fullName evidence="1">Uncharacterized protein</fullName>
    </submittedName>
</protein>
<dbReference type="AlphaFoldDB" id="A0A7J9EG40"/>
<organism evidence="1 2">
    <name type="scientific">Gossypium trilobum</name>
    <dbReference type="NCBI Taxonomy" id="34281"/>
    <lineage>
        <taxon>Eukaryota</taxon>
        <taxon>Viridiplantae</taxon>
        <taxon>Streptophyta</taxon>
        <taxon>Embryophyta</taxon>
        <taxon>Tracheophyta</taxon>
        <taxon>Spermatophyta</taxon>
        <taxon>Magnoliopsida</taxon>
        <taxon>eudicotyledons</taxon>
        <taxon>Gunneridae</taxon>
        <taxon>Pentapetalae</taxon>
        <taxon>rosids</taxon>
        <taxon>malvids</taxon>
        <taxon>Malvales</taxon>
        <taxon>Malvaceae</taxon>
        <taxon>Malvoideae</taxon>
        <taxon>Gossypium</taxon>
    </lineage>
</organism>
<accession>A0A7J9EG40</accession>
<dbReference type="EMBL" id="JABEZW010000008">
    <property type="protein sequence ID" value="MBA0771754.1"/>
    <property type="molecule type" value="Genomic_DNA"/>
</dbReference>
<sequence length="16" mass="1865">MMVVAFIDEDENIEIP</sequence>
<comment type="caution">
    <text evidence="1">The sequence shown here is derived from an EMBL/GenBank/DDBJ whole genome shotgun (WGS) entry which is preliminary data.</text>
</comment>
<reference evidence="1 2" key="1">
    <citation type="journal article" date="2019" name="Genome Biol. Evol.">
        <title>Insights into the evolution of the New World diploid cottons (Gossypium, subgenus Houzingenia) based on genome sequencing.</title>
        <authorList>
            <person name="Grover C.E."/>
            <person name="Arick M.A. 2nd"/>
            <person name="Thrash A."/>
            <person name="Conover J.L."/>
            <person name="Sanders W.S."/>
            <person name="Peterson D.G."/>
            <person name="Frelichowski J.E."/>
            <person name="Scheffler J.A."/>
            <person name="Scheffler B.E."/>
            <person name="Wendel J.F."/>
        </authorList>
    </citation>
    <scope>NUCLEOTIDE SEQUENCE [LARGE SCALE GENOMIC DNA]</scope>
    <source>
        <strain evidence="1">8</strain>
        <tissue evidence="1">Leaf</tissue>
    </source>
</reference>
<gene>
    <name evidence="1" type="ORF">Gotri_007232</name>
</gene>
<evidence type="ECO:0000313" key="2">
    <source>
        <dbReference type="Proteomes" id="UP000593568"/>
    </source>
</evidence>
<proteinExistence type="predicted"/>
<name>A0A7J9EG40_9ROSI</name>